<name>A0AA97JZD7_EUBMA</name>
<keyword evidence="16" id="KW-0131">Cell cycle</keyword>
<evidence type="ECO:0000259" key="18">
    <source>
        <dbReference type="PROSITE" id="PS51830"/>
    </source>
</evidence>
<dbReference type="GO" id="GO:0061702">
    <property type="term" value="C:canonical inflammasome complex"/>
    <property type="evidence" value="ECO:0007669"/>
    <property type="project" value="TreeGrafter"/>
</dbReference>
<dbReference type="CDD" id="cd08367">
    <property type="entry name" value="P53"/>
    <property type="match status" value="1"/>
</dbReference>
<evidence type="ECO:0000256" key="16">
    <source>
        <dbReference type="RuleBase" id="RU003304"/>
    </source>
</evidence>
<evidence type="ECO:0000256" key="3">
    <source>
        <dbReference type="ARBA" id="ARBA00022490"/>
    </source>
</evidence>
<evidence type="ECO:0000259" key="17">
    <source>
        <dbReference type="PROSITE" id="PS50209"/>
    </source>
</evidence>
<dbReference type="PANTHER" id="PTHR46985">
    <property type="entry name" value="NACHT, LRR AND PYD DOMAINS-CONTAINING PROTEIN 1"/>
    <property type="match status" value="1"/>
</dbReference>
<dbReference type="GeneID" id="129338333"/>
<dbReference type="GO" id="GO:0003700">
    <property type="term" value="F:DNA-binding transcription factor activity"/>
    <property type="evidence" value="ECO:0007669"/>
    <property type="project" value="InterPro"/>
</dbReference>
<feature type="domain" description="CARD" evidence="17">
    <location>
        <begin position="1107"/>
        <end position="1195"/>
    </location>
</feature>
<comment type="subunit">
    <text evidence="16">Binds DNA as a homotetramer.</text>
</comment>
<evidence type="ECO:0000256" key="2">
    <source>
        <dbReference type="ARBA" id="ARBA00006167"/>
    </source>
</evidence>
<dbReference type="RefSeq" id="XP_054848440.1">
    <property type="nucleotide sequence ID" value="XM_054992465.1"/>
</dbReference>
<dbReference type="PANTHER" id="PTHR46985:SF4">
    <property type="entry name" value="CASPASE RECRUITMENT DOMAIN-CONTAINING PROTEIN 8"/>
    <property type="match status" value="1"/>
</dbReference>
<keyword evidence="19" id="KW-1185">Reference proteome</keyword>
<dbReference type="InterPro" id="IPR008967">
    <property type="entry name" value="p53-like_TF_DNA-bd_sf"/>
</dbReference>
<evidence type="ECO:0000256" key="9">
    <source>
        <dbReference type="ARBA" id="ARBA00023015"/>
    </source>
</evidence>
<sequence>MAEQHSPEERNRLGPLITGILRVLSSIPRRPGSFTGLSTENFAGEYGFELALQELQLIRPETCRYSQILNKLFCEKGMPCPVLMKVSVPPPHNSIVRATAVYKLSEYAAEVVKCCSQEIPPHRKSDVAPSEPLIKVEGNQNARYFSDRETEHHSVTVPYERPEEGSAYTTILYKFMCTNDCIWCMKHRPVLTVITLESQAGRILGRCCFDVWVSFSPKLDRRTEDEKILEEKNVVCENQAELIRCVSKVPEVLNELVGVVLNRTQCEDIMSEPTDALRMQKLFEEVLVGNELHQAHLYRVLLRTNWALIDKLLGGHFVERHQKQLTENVSGMDIILFRLNGSVLNHDEFHLIMTEETDVGKMKKLLELMPGWDGRQKDLLYQELIQTNGPLIAALEALKDNAHPVKVYRRLSSDNSTDSLFQPDEPKMAACSSKVLRTFEPVRASEAARFAASSNPEEHFVEKHQEELIRRVVGVDVVVEFLEIHSVITFHQMQAIKGTDQEQMQKLYELMPGWRTSGKDRLQEILKKTNRRLIGQLAGGHFVDRHQEELIERVTKVPLSLLREFALDEEEYEILLNCTTVKMQMSALFQMKQEWDRQQKDWLYRALAETNPDVIKVLEEEHFIEKHQEEVIHRACRVNTVLQWLHDQHSLIREESDQKKMFQLYTLVPRWNRKQKDHLYTVLKKTNGPLIAELEEGHFVERHKEYLMKNIIGIRKVAHFLMERCTISHYSYGDILRKDTNKEIMEMLYEVVPSWKVEQKNYFYRILWNTNETLIEELESRKSRKDGLIPNCLAEKCCLCEKEKDFLEVQPEFVPDAEEKLKTYRIHLPKAGTFLCSVTELKFEVKAAVTLEYAFRSWDQHLSKAVMQTWMVAGPLFDIRADAEEKVAAVHLPHFLCLGGRKTDESQMKIAHFTDVGMTLEKPVQVTPFHAVLENPKFSLLGVLIKPIYDKLFRVHAVVLLYQAYKRITALNLYLIPNDSSLIQAIKDEEEKFHSVLVRKPPQTKKSLHYGSFYTVFSSADLQISPQELEFTYKNPRQLQSFVEVRIRNTERVHLSMKKKKKDFSVWDTLLEPEDLLVTTAPTELKHSEAAIRVEWCFSLLETGGEGPQEEPHFIDKHRAELIQRTSTVEGVLDLLHGTILDDEQYERIASRETNQDKMRELYKLVPSWDRSCKDRLYEALKAKNKFLVQDLEGR</sequence>
<keyword evidence="9 16" id="KW-0805">Transcription regulation</keyword>
<evidence type="ECO:0000256" key="7">
    <source>
        <dbReference type="ARBA" id="ARBA00022833"/>
    </source>
</evidence>
<dbReference type="KEGG" id="emc:129338333"/>
<dbReference type="GO" id="GO:0042981">
    <property type="term" value="P:regulation of apoptotic process"/>
    <property type="evidence" value="ECO:0007669"/>
    <property type="project" value="InterPro"/>
</dbReference>
<evidence type="ECO:0000256" key="5">
    <source>
        <dbReference type="ARBA" id="ARBA00022703"/>
    </source>
</evidence>
<keyword evidence="5 16" id="KW-0053">Apoptosis</keyword>
<keyword evidence="11 16" id="KW-0010">Activator</keyword>
<dbReference type="PRINTS" id="PR00386">
    <property type="entry name" value="P53SUPPRESSR"/>
</dbReference>
<dbReference type="PROSITE" id="PS50209">
    <property type="entry name" value="CARD"/>
    <property type="match status" value="1"/>
</dbReference>
<proteinExistence type="inferred from homology"/>
<keyword evidence="10 16" id="KW-0238">DNA-binding</keyword>
<dbReference type="GO" id="GO:0000976">
    <property type="term" value="F:transcription cis-regulatory region binding"/>
    <property type="evidence" value="ECO:0007669"/>
    <property type="project" value="InterPro"/>
</dbReference>
<feature type="binding site" evidence="15">
    <location>
        <position position="115"/>
    </location>
    <ligand>
        <name>Zn(2+)</name>
        <dbReference type="ChEBI" id="CHEBI:29105"/>
    </ligand>
</feature>
<dbReference type="InterPro" id="IPR011615">
    <property type="entry name" value="p53_DNA-bd"/>
</dbReference>
<dbReference type="AlphaFoldDB" id="A0AA97JZD7"/>
<dbReference type="GO" id="GO:0046872">
    <property type="term" value="F:metal ion binding"/>
    <property type="evidence" value="ECO:0007669"/>
    <property type="project" value="UniProtKB-KW"/>
</dbReference>
<gene>
    <name evidence="20" type="primary">LOC129338333</name>
</gene>
<keyword evidence="8" id="KW-0391">Immunity</keyword>
<dbReference type="InterPro" id="IPR025307">
    <property type="entry name" value="FIIND_dom"/>
</dbReference>
<dbReference type="Pfam" id="PF13553">
    <property type="entry name" value="FIIND"/>
    <property type="match status" value="1"/>
</dbReference>
<evidence type="ECO:0000256" key="13">
    <source>
        <dbReference type="ARBA" id="ARBA00023198"/>
    </source>
</evidence>
<comment type="subcellular location">
    <subcellularLocation>
        <location evidence="1">Cytoplasm</location>
        <location evidence="1">Cytosol</location>
    </subcellularLocation>
    <subcellularLocation>
        <location evidence="16">Cytoplasm</location>
    </subcellularLocation>
    <subcellularLocation>
        <location evidence="16">Nucleus</location>
    </subcellularLocation>
</comment>
<evidence type="ECO:0000256" key="1">
    <source>
        <dbReference type="ARBA" id="ARBA00004514"/>
    </source>
</evidence>
<keyword evidence="3 16" id="KW-0963">Cytoplasm</keyword>
<comment type="cofactor">
    <cofactor evidence="15 16">
        <name>Zn(2+)</name>
        <dbReference type="ChEBI" id="CHEBI:29105"/>
    </cofactor>
    <text evidence="15 16">Binds 1 zinc ion per subunit.</text>
</comment>
<reference evidence="20" key="1">
    <citation type="submission" date="2025-08" db="UniProtKB">
        <authorList>
            <consortium name="RefSeq"/>
        </authorList>
    </citation>
    <scope>IDENTIFICATION</scope>
    <source>
        <tissue evidence="20">Blood</tissue>
    </source>
</reference>
<keyword evidence="13" id="KW-0395">Inflammatory response</keyword>
<dbReference type="PROSITE" id="PS51830">
    <property type="entry name" value="FIIND"/>
    <property type="match status" value="1"/>
</dbReference>
<dbReference type="Pfam" id="PF00619">
    <property type="entry name" value="CARD"/>
    <property type="match status" value="2"/>
</dbReference>
<keyword evidence="12 16" id="KW-0804">Transcription</keyword>
<dbReference type="FunFam" id="1.10.533.10:FF:000013">
    <property type="entry name" value="Apoptosis-associated speck-like protein containing a CARD"/>
    <property type="match status" value="1"/>
</dbReference>
<evidence type="ECO:0000256" key="10">
    <source>
        <dbReference type="ARBA" id="ARBA00023125"/>
    </source>
</evidence>
<keyword evidence="4" id="KW-0399">Innate immunity</keyword>
<dbReference type="CDD" id="cd08330">
    <property type="entry name" value="CARD_ASC_NALP1"/>
    <property type="match status" value="1"/>
</dbReference>
<dbReference type="InterPro" id="IPR001315">
    <property type="entry name" value="CARD"/>
</dbReference>
<evidence type="ECO:0000313" key="19">
    <source>
        <dbReference type="Proteomes" id="UP001190640"/>
    </source>
</evidence>
<dbReference type="SUPFAM" id="SSF49417">
    <property type="entry name" value="p53-like transcription factors"/>
    <property type="match status" value="1"/>
</dbReference>
<evidence type="ECO:0000256" key="14">
    <source>
        <dbReference type="ARBA" id="ARBA00023242"/>
    </source>
</evidence>
<dbReference type="GO" id="GO:0006915">
    <property type="term" value="P:apoptotic process"/>
    <property type="evidence" value="ECO:0007669"/>
    <property type="project" value="UniProtKB-KW"/>
</dbReference>
<dbReference type="InterPro" id="IPR051249">
    <property type="entry name" value="NLRP_Inflammasome"/>
</dbReference>
<evidence type="ECO:0000256" key="12">
    <source>
        <dbReference type="ARBA" id="ARBA00023163"/>
    </source>
</evidence>
<evidence type="ECO:0000256" key="4">
    <source>
        <dbReference type="ARBA" id="ARBA00022588"/>
    </source>
</evidence>
<evidence type="ECO:0000256" key="11">
    <source>
        <dbReference type="ARBA" id="ARBA00023159"/>
    </source>
</evidence>
<dbReference type="GO" id="GO:0005634">
    <property type="term" value="C:nucleus"/>
    <property type="evidence" value="ECO:0007669"/>
    <property type="project" value="UniProtKB-SubCell"/>
</dbReference>
<dbReference type="GO" id="GO:0006954">
    <property type="term" value="P:inflammatory response"/>
    <property type="evidence" value="ECO:0007669"/>
    <property type="project" value="UniProtKB-KW"/>
</dbReference>
<dbReference type="Gene3D" id="2.60.40.720">
    <property type="match status" value="1"/>
</dbReference>
<dbReference type="InterPro" id="IPR033516">
    <property type="entry name" value="CARD8/ASC/NALP1_CARD"/>
</dbReference>
<keyword evidence="7 15" id="KW-0862">Zinc</keyword>
<feature type="domain" description="FIIND" evidence="18">
    <location>
        <begin position="802"/>
        <end position="1085"/>
    </location>
</feature>
<keyword evidence="6 15" id="KW-0479">Metal-binding</keyword>
<comment type="similarity">
    <text evidence="2 16">Belongs to the p53 family.</text>
</comment>
<dbReference type="GO" id="GO:0045087">
    <property type="term" value="P:innate immune response"/>
    <property type="evidence" value="ECO:0007669"/>
    <property type="project" value="UniProtKB-KW"/>
</dbReference>
<evidence type="ECO:0000256" key="15">
    <source>
        <dbReference type="PIRSR" id="PIRSR602117-1"/>
    </source>
</evidence>
<protein>
    <recommendedName>
        <fullName evidence="16">Cellular tumor antigen p53</fullName>
    </recommendedName>
</protein>
<dbReference type="InterPro" id="IPR012346">
    <property type="entry name" value="p53/RUNT-type_TF_DNA-bd_sf"/>
</dbReference>
<feature type="binding site" evidence="15">
    <location>
        <position position="177"/>
    </location>
    <ligand>
        <name>Zn(2+)</name>
        <dbReference type="ChEBI" id="CHEBI:29105"/>
    </ligand>
</feature>
<comment type="function">
    <text evidence="16">Multifunctional transcription factor that induces cell cycle arrest, DNA repair or apoptosis upon binding to its target DNA sequence. Acts as a tumor suppressor in many tumor types; induces growth arrest or apoptosis depending on the physiological circumstances and cell type. Negatively regulates cell division by controlling expression of a set of genes required for this process. One of the activated genes is an inhibitor of cyclin-dependent kinases. Apoptosis induction seems to be mediated either by stimulation of BAX and FAS antigen expression, or by repression of Bcl-2 expression.</text>
</comment>
<dbReference type="InterPro" id="IPR011029">
    <property type="entry name" value="DEATH-like_dom_sf"/>
</dbReference>
<evidence type="ECO:0000313" key="20">
    <source>
        <dbReference type="RefSeq" id="XP_054848440.1"/>
    </source>
</evidence>
<keyword evidence="14 16" id="KW-0539">Nucleus</keyword>
<evidence type="ECO:0000256" key="6">
    <source>
        <dbReference type="ARBA" id="ARBA00022723"/>
    </source>
</evidence>
<dbReference type="Proteomes" id="UP001190640">
    <property type="component" value="Chromosome 12"/>
</dbReference>
<evidence type="ECO:0000256" key="8">
    <source>
        <dbReference type="ARBA" id="ARBA00022859"/>
    </source>
</evidence>
<dbReference type="Pfam" id="PF00870">
    <property type="entry name" value="P53"/>
    <property type="match status" value="1"/>
</dbReference>
<organism evidence="19 20">
    <name type="scientific">Eublepharis macularius</name>
    <name type="common">Leopard gecko</name>
    <name type="synonym">Cyrtodactylus macularius</name>
    <dbReference type="NCBI Taxonomy" id="481883"/>
    <lineage>
        <taxon>Eukaryota</taxon>
        <taxon>Metazoa</taxon>
        <taxon>Chordata</taxon>
        <taxon>Craniata</taxon>
        <taxon>Vertebrata</taxon>
        <taxon>Euteleostomi</taxon>
        <taxon>Lepidosauria</taxon>
        <taxon>Squamata</taxon>
        <taxon>Bifurcata</taxon>
        <taxon>Gekkota</taxon>
        <taxon>Eublepharidae</taxon>
        <taxon>Eublepharinae</taxon>
        <taxon>Eublepharis</taxon>
    </lineage>
</organism>
<feature type="binding site" evidence="15">
    <location>
        <position position="181"/>
    </location>
    <ligand>
        <name>Zn(2+)</name>
        <dbReference type="ChEBI" id="CHEBI:29105"/>
    </ligand>
</feature>
<dbReference type="Pfam" id="PF23679">
    <property type="entry name" value="UPA-FIIND"/>
    <property type="match status" value="1"/>
</dbReference>
<dbReference type="InterPro" id="IPR002117">
    <property type="entry name" value="p53_tumour_suppressor"/>
</dbReference>
<dbReference type="SUPFAM" id="SSF47986">
    <property type="entry name" value="DEATH domain"/>
    <property type="match status" value="5"/>
</dbReference>
<accession>A0AA97JZD7</accession>
<dbReference type="Gene3D" id="1.10.533.10">
    <property type="entry name" value="Death Domain, Fas"/>
    <property type="match status" value="7"/>
</dbReference>